<dbReference type="EMBL" id="JBBXJM010000005">
    <property type="protein sequence ID" value="KAL1407877.1"/>
    <property type="molecule type" value="Genomic_DNA"/>
</dbReference>
<gene>
    <name evidence="2" type="ORF">Q8F55_007313</name>
</gene>
<accession>A0ABR3PZT7</accession>
<name>A0ABR3PZT7_9TREE</name>
<organism evidence="2 3">
    <name type="scientific">Vanrija albida</name>
    <dbReference type="NCBI Taxonomy" id="181172"/>
    <lineage>
        <taxon>Eukaryota</taxon>
        <taxon>Fungi</taxon>
        <taxon>Dikarya</taxon>
        <taxon>Basidiomycota</taxon>
        <taxon>Agaricomycotina</taxon>
        <taxon>Tremellomycetes</taxon>
        <taxon>Trichosporonales</taxon>
        <taxon>Trichosporonaceae</taxon>
        <taxon>Vanrija</taxon>
    </lineage>
</organism>
<feature type="signal peptide" evidence="1">
    <location>
        <begin position="1"/>
        <end position="15"/>
    </location>
</feature>
<evidence type="ECO:0000313" key="2">
    <source>
        <dbReference type="EMBL" id="KAL1407877.1"/>
    </source>
</evidence>
<evidence type="ECO:0000256" key="1">
    <source>
        <dbReference type="SAM" id="SignalP"/>
    </source>
</evidence>
<evidence type="ECO:0000313" key="3">
    <source>
        <dbReference type="Proteomes" id="UP001565368"/>
    </source>
</evidence>
<dbReference type="GeneID" id="95988356"/>
<dbReference type="Proteomes" id="UP001565368">
    <property type="component" value="Unassembled WGS sequence"/>
</dbReference>
<reference evidence="2 3" key="1">
    <citation type="submission" date="2023-08" db="EMBL/GenBank/DDBJ databases">
        <title>Annotated Genome Sequence of Vanrija albida AlHP1.</title>
        <authorList>
            <person name="Herzog R."/>
        </authorList>
    </citation>
    <scope>NUCLEOTIDE SEQUENCE [LARGE SCALE GENOMIC DNA]</scope>
    <source>
        <strain evidence="2 3">AlHP1</strain>
    </source>
</reference>
<proteinExistence type="predicted"/>
<feature type="chain" id="PRO_5047054483" evidence="1">
    <location>
        <begin position="16"/>
        <end position="113"/>
    </location>
</feature>
<keyword evidence="1" id="KW-0732">Signal</keyword>
<protein>
    <submittedName>
        <fullName evidence="2">Uncharacterized protein</fullName>
    </submittedName>
</protein>
<sequence>MKLLATLAILALTTAAPVDERTKLMPRAEIDAHIRSGLPPCGDFQRSCCGGFYCATSMDPCPNEKLCKLLIQAQQPCSPGVKRCCTGICPANNDPKNCPRYCNQWNIDPPSIY</sequence>
<dbReference type="RefSeq" id="XP_069207821.1">
    <property type="nucleotide sequence ID" value="XM_069355750.1"/>
</dbReference>
<keyword evidence="3" id="KW-1185">Reference proteome</keyword>
<comment type="caution">
    <text evidence="2">The sequence shown here is derived from an EMBL/GenBank/DDBJ whole genome shotgun (WGS) entry which is preliminary data.</text>
</comment>